<proteinExistence type="inferred from homology"/>
<dbReference type="Gene3D" id="1.10.287.1120">
    <property type="entry name" value="Bipartite methylase S protein"/>
    <property type="match status" value="1"/>
</dbReference>
<evidence type="ECO:0000313" key="5">
    <source>
        <dbReference type="EMBL" id="NHO31184.1"/>
    </source>
</evidence>
<dbReference type="Pfam" id="PF01420">
    <property type="entry name" value="Methylase_S"/>
    <property type="match status" value="1"/>
</dbReference>
<dbReference type="InterPro" id="IPR044946">
    <property type="entry name" value="Restrct_endonuc_typeI_TRD_sf"/>
</dbReference>
<keyword evidence="5" id="KW-0378">Hydrolase</keyword>
<sequence length="444" mass="49614">MSFPKYPAYKDSGVEWIGEIPAHWSLQRYKQVFAERDERSETGEEMLLSVSAYTGIAPRGEIINDGDFLSRAQSLVGYKICYPNDLVMNIMLAWNRGLGFSNYYGIVSPAYSVFKLLSGNFARFLDYLVRSDEVILYYKAFSSGVIDSRLRLYPNIFGSLYCALPPLPEQQAIASFLDRECAKIDALIAEQERLIALLAEKRQAVISHAVTKGLNPNAPMKDSGISWIGVVPEGWEVHPLKNVASVQTGIAKGKEVIEQKSVQMPYLRVANVQDGYLDLSEISRINIDRDQVEKYLLRQGDVLMNEGGDFDKLGRGAIWYGEISPCIHQNHVFAVRPKSIMSEWVSAVIGSDYAKFYFMTRSKQSTNLASISSTNLMMLPIIVPSIDDQKTIVNFLESKKSQFENLMNSANSIITLLKERRSALISAAVTGKIDVRAQSKAIAA</sequence>
<evidence type="ECO:0000256" key="1">
    <source>
        <dbReference type="ARBA" id="ARBA00010923"/>
    </source>
</evidence>
<evidence type="ECO:0000313" key="6">
    <source>
        <dbReference type="Proteomes" id="UP000615326"/>
    </source>
</evidence>
<dbReference type="InterPro" id="IPR052021">
    <property type="entry name" value="Type-I_RS_S_subunit"/>
</dbReference>
<organism evidence="5 6">
    <name type="scientific">Acetobacter fallax</name>
    <dbReference type="NCBI Taxonomy" id="1737473"/>
    <lineage>
        <taxon>Bacteria</taxon>
        <taxon>Pseudomonadati</taxon>
        <taxon>Pseudomonadota</taxon>
        <taxon>Alphaproteobacteria</taxon>
        <taxon>Acetobacterales</taxon>
        <taxon>Acetobacteraceae</taxon>
        <taxon>Acetobacter</taxon>
    </lineage>
</organism>
<dbReference type="InterPro" id="IPR000055">
    <property type="entry name" value="Restrct_endonuc_typeI_TRD"/>
</dbReference>
<accession>A0ABX0K6U6</accession>
<keyword evidence="6" id="KW-1185">Reference proteome</keyword>
<gene>
    <name evidence="5" type="ORF">GOB84_01150</name>
</gene>
<name>A0ABX0K6U6_9PROT</name>
<protein>
    <submittedName>
        <fullName evidence="5">Type I restriction endonuclease subunit S</fullName>
    </submittedName>
</protein>
<dbReference type="GO" id="GO:0004519">
    <property type="term" value="F:endonuclease activity"/>
    <property type="evidence" value="ECO:0007669"/>
    <property type="project" value="UniProtKB-KW"/>
</dbReference>
<comment type="caution">
    <text evidence="5">The sequence shown here is derived from an EMBL/GenBank/DDBJ whole genome shotgun (WGS) entry which is preliminary data.</text>
</comment>
<comment type="similarity">
    <text evidence="1">Belongs to the type-I restriction system S methylase family.</text>
</comment>
<dbReference type="Gene3D" id="3.90.220.20">
    <property type="entry name" value="DNA methylase specificity domains"/>
    <property type="match status" value="2"/>
</dbReference>
<keyword evidence="2" id="KW-0680">Restriction system</keyword>
<dbReference type="Proteomes" id="UP000615326">
    <property type="component" value="Unassembled WGS sequence"/>
</dbReference>
<evidence type="ECO:0000256" key="2">
    <source>
        <dbReference type="ARBA" id="ARBA00022747"/>
    </source>
</evidence>
<keyword evidence="5" id="KW-0540">Nuclease</keyword>
<keyword evidence="3" id="KW-0238">DNA-binding</keyword>
<feature type="domain" description="Type I restriction modification DNA specificity" evidence="4">
    <location>
        <begin position="232"/>
        <end position="400"/>
    </location>
</feature>
<evidence type="ECO:0000256" key="3">
    <source>
        <dbReference type="ARBA" id="ARBA00023125"/>
    </source>
</evidence>
<dbReference type="RefSeq" id="WP_173575762.1">
    <property type="nucleotide sequence ID" value="NZ_WOSW01000001.1"/>
</dbReference>
<keyword evidence="5" id="KW-0255">Endonuclease</keyword>
<dbReference type="SUPFAM" id="SSF116734">
    <property type="entry name" value="DNA methylase specificity domain"/>
    <property type="match status" value="2"/>
</dbReference>
<dbReference type="EMBL" id="WOSW01000001">
    <property type="protein sequence ID" value="NHO31184.1"/>
    <property type="molecule type" value="Genomic_DNA"/>
</dbReference>
<reference evidence="5 6" key="1">
    <citation type="journal article" date="2020" name="Int. J. Syst. Evol. Microbiol.">
        <title>Novel acetic acid bacteria from cider fermentations: Acetobacter conturbans sp. nov. and Acetobacter fallax sp. nov.</title>
        <authorList>
            <person name="Sombolestani A.S."/>
            <person name="Cleenwerck I."/>
            <person name="Cnockaert M."/>
            <person name="Borremans W."/>
            <person name="Wieme A.D."/>
            <person name="De Vuyst L."/>
            <person name="Vandamme P."/>
        </authorList>
    </citation>
    <scope>NUCLEOTIDE SEQUENCE [LARGE SCALE GENOMIC DNA]</scope>
    <source>
        <strain evidence="5 6">LMG 1637</strain>
    </source>
</reference>
<dbReference type="PANTHER" id="PTHR30408:SF12">
    <property type="entry name" value="TYPE I RESTRICTION ENZYME MJAVIII SPECIFICITY SUBUNIT"/>
    <property type="match status" value="1"/>
</dbReference>
<evidence type="ECO:0000259" key="4">
    <source>
        <dbReference type="Pfam" id="PF01420"/>
    </source>
</evidence>
<dbReference type="PANTHER" id="PTHR30408">
    <property type="entry name" value="TYPE-1 RESTRICTION ENZYME ECOKI SPECIFICITY PROTEIN"/>
    <property type="match status" value="1"/>
</dbReference>
<dbReference type="CDD" id="cd17253">
    <property type="entry name" value="RMtype1_S_Eco933I-TRD2-CR2_like"/>
    <property type="match status" value="1"/>
</dbReference>